<accession>A0A1F5Q245</accession>
<dbReference type="STRING" id="1817841.A3B10_03055"/>
<reference evidence="1 2" key="1">
    <citation type="journal article" date="2016" name="Nat. Commun.">
        <title>Thousands of microbial genomes shed light on interconnected biogeochemical processes in an aquifer system.</title>
        <authorList>
            <person name="Anantharaman K."/>
            <person name="Brown C.T."/>
            <person name="Hug L.A."/>
            <person name="Sharon I."/>
            <person name="Castelle C.J."/>
            <person name="Probst A.J."/>
            <person name="Thomas B.C."/>
            <person name="Singh A."/>
            <person name="Wilkins M.J."/>
            <person name="Karaoz U."/>
            <person name="Brodie E.L."/>
            <person name="Williams K.H."/>
            <person name="Hubbard S.S."/>
            <person name="Banfield J.F."/>
        </authorList>
    </citation>
    <scope>NUCLEOTIDE SEQUENCE [LARGE SCALE GENOMIC DNA]</scope>
</reference>
<name>A0A1F5Q245_9BACT</name>
<evidence type="ECO:0000313" key="1">
    <source>
        <dbReference type="EMBL" id="OGE96261.1"/>
    </source>
</evidence>
<gene>
    <name evidence="1" type="ORF">A3B10_03055</name>
</gene>
<sequence length="74" mass="8420">MDPLATREILKLRDRANALGRVSHQATPELVNEAVDWFANALVLETSGKLTQAQLDNLTVFINRMKQWFPQIDV</sequence>
<dbReference type="Proteomes" id="UP000177281">
    <property type="component" value="Unassembled WGS sequence"/>
</dbReference>
<evidence type="ECO:0000313" key="2">
    <source>
        <dbReference type="Proteomes" id="UP000177281"/>
    </source>
</evidence>
<organism evidence="1 2">
    <name type="scientific">Candidatus Doudnabacteria bacterium RIFCSPLOWO2_01_FULL_44_21</name>
    <dbReference type="NCBI Taxonomy" id="1817841"/>
    <lineage>
        <taxon>Bacteria</taxon>
        <taxon>Candidatus Doudnaibacteriota</taxon>
    </lineage>
</organism>
<comment type="caution">
    <text evidence="1">The sequence shown here is derived from an EMBL/GenBank/DDBJ whole genome shotgun (WGS) entry which is preliminary data.</text>
</comment>
<proteinExistence type="predicted"/>
<dbReference type="AlphaFoldDB" id="A0A1F5Q245"/>
<dbReference type="EMBL" id="MFFB01000006">
    <property type="protein sequence ID" value="OGE96261.1"/>
    <property type="molecule type" value="Genomic_DNA"/>
</dbReference>
<protein>
    <submittedName>
        <fullName evidence="1">Uncharacterized protein</fullName>
    </submittedName>
</protein>